<dbReference type="InterPro" id="IPR050357">
    <property type="entry name" value="Arrestin_domain-protein"/>
</dbReference>
<feature type="domain" description="Arrestin-like N-terminal" evidence="2">
    <location>
        <begin position="9"/>
        <end position="177"/>
    </location>
</feature>
<dbReference type="PANTHER" id="PTHR11188">
    <property type="entry name" value="ARRESTIN DOMAIN CONTAINING PROTEIN"/>
    <property type="match status" value="1"/>
</dbReference>
<dbReference type="Gene3D" id="2.60.40.640">
    <property type="match status" value="2"/>
</dbReference>
<dbReference type="STRING" id="765915.A0A1Y2HUV6"/>
<organism evidence="4 5">
    <name type="scientific">Catenaria anguillulae PL171</name>
    <dbReference type="NCBI Taxonomy" id="765915"/>
    <lineage>
        <taxon>Eukaryota</taxon>
        <taxon>Fungi</taxon>
        <taxon>Fungi incertae sedis</taxon>
        <taxon>Blastocladiomycota</taxon>
        <taxon>Blastocladiomycetes</taxon>
        <taxon>Blastocladiales</taxon>
        <taxon>Catenariaceae</taxon>
        <taxon>Catenaria</taxon>
    </lineage>
</organism>
<accession>A0A1Y2HUV6</accession>
<dbReference type="InterPro" id="IPR011022">
    <property type="entry name" value="Arrestin_C-like"/>
</dbReference>
<sequence length="424" mass="45516">AFSIVLKQHSFTAGDFVQGHVVLHTTDAINIRGLRIVCKGSVRTRFSIQETRNHNRSSHSHSGSSDNSGNGHSHSHTHTHTHTHSTTESRTLTSKKSIFLTESTLWGNPDKGFFVAGSDLLPGQYAFPFSFQLPADAPSSYESDHGRIRYKLRAYLDRPWKSDWVTHTRFHVAGQLDPLVSTSFANTRTAEASKQVCCWIWNQGSLHARLDVDPTVIDPSAGVGMGIPWPPLRTNVFIDNWSSRKVKAIKVALVRTDTFKAEGHTKCTTVTLAQQTLGGELAPKTTGHQFSTVLLDSPGPVANVPSILNADILKVEYAVHLSMGVSWACPLKVNLPVLVCPSRLAVVGVPRSMMSYHDVVGAGAASSSAHPPPAPSGVLIDVPPPAYEDALHNASSSSAHPPPPPPTGAGDSSTQPLLGGGKRG</sequence>
<dbReference type="Pfam" id="PF00339">
    <property type="entry name" value="Arrestin_N"/>
    <property type="match status" value="1"/>
</dbReference>
<name>A0A1Y2HUV6_9FUNG</name>
<feature type="region of interest" description="Disordered" evidence="1">
    <location>
        <begin position="363"/>
        <end position="424"/>
    </location>
</feature>
<dbReference type="InterPro" id="IPR014756">
    <property type="entry name" value="Ig_E-set"/>
</dbReference>
<dbReference type="InterPro" id="IPR011021">
    <property type="entry name" value="Arrestin-like_N"/>
</dbReference>
<reference evidence="4 5" key="1">
    <citation type="submission" date="2016-07" db="EMBL/GenBank/DDBJ databases">
        <title>Pervasive Adenine N6-methylation of Active Genes in Fungi.</title>
        <authorList>
            <consortium name="DOE Joint Genome Institute"/>
            <person name="Mondo S.J."/>
            <person name="Dannebaum R.O."/>
            <person name="Kuo R.C."/>
            <person name="Labutti K."/>
            <person name="Haridas S."/>
            <person name="Kuo A."/>
            <person name="Salamov A."/>
            <person name="Ahrendt S.R."/>
            <person name="Lipzen A."/>
            <person name="Sullivan W."/>
            <person name="Andreopoulos W.B."/>
            <person name="Clum A."/>
            <person name="Lindquist E."/>
            <person name="Daum C."/>
            <person name="Ramamoorthy G.K."/>
            <person name="Gryganskyi A."/>
            <person name="Culley D."/>
            <person name="Magnuson J.K."/>
            <person name="James T.Y."/>
            <person name="O'Malley M.A."/>
            <person name="Stajich J.E."/>
            <person name="Spatafora J.W."/>
            <person name="Visel A."/>
            <person name="Grigoriev I.V."/>
        </authorList>
    </citation>
    <scope>NUCLEOTIDE SEQUENCE [LARGE SCALE GENOMIC DNA]</scope>
    <source>
        <strain evidence="4 5">PL171</strain>
    </source>
</reference>
<feature type="non-terminal residue" evidence="4">
    <location>
        <position position="1"/>
    </location>
</feature>
<evidence type="ECO:0000259" key="2">
    <source>
        <dbReference type="Pfam" id="PF00339"/>
    </source>
</evidence>
<dbReference type="InterPro" id="IPR014752">
    <property type="entry name" value="Arrestin-like_C"/>
</dbReference>
<feature type="compositionally biased region" description="Low complexity" evidence="1">
    <location>
        <begin position="60"/>
        <end position="72"/>
    </location>
</feature>
<evidence type="ECO:0000313" key="4">
    <source>
        <dbReference type="EMBL" id="ORZ37744.1"/>
    </source>
</evidence>
<dbReference type="Proteomes" id="UP000193411">
    <property type="component" value="Unassembled WGS sequence"/>
</dbReference>
<dbReference type="SUPFAM" id="SSF81296">
    <property type="entry name" value="E set domains"/>
    <property type="match status" value="2"/>
</dbReference>
<dbReference type="PANTHER" id="PTHR11188:SF176">
    <property type="entry name" value="ARRESTIN DOMAIN-CONTAINING PROTEIN 1"/>
    <property type="match status" value="1"/>
</dbReference>
<proteinExistence type="predicted"/>
<gene>
    <name evidence="4" type="ORF">BCR44DRAFT_317299</name>
</gene>
<comment type="caution">
    <text evidence="4">The sequence shown here is derived from an EMBL/GenBank/DDBJ whole genome shotgun (WGS) entry which is preliminary data.</text>
</comment>
<feature type="region of interest" description="Disordered" evidence="1">
    <location>
        <begin position="48"/>
        <end position="90"/>
    </location>
</feature>
<evidence type="ECO:0000256" key="1">
    <source>
        <dbReference type="SAM" id="MobiDB-lite"/>
    </source>
</evidence>
<keyword evidence="5" id="KW-1185">Reference proteome</keyword>
<dbReference type="GO" id="GO:0005737">
    <property type="term" value="C:cytoplasm"/>
    <property type="evidence" value="ECO:0007669"/>
    <property type="project" value="TreeGrafter"/>
</dbReference>
<dbReference type="AlphaFoldDB" id="A0A1Y2HUV6"/>
<dbReference type="Pfam" id="PF02752">
    <property type="entry name" value="Arrestin_C"/>
    <property type="match status" value="1"/>
</dbReference>
<feature type="domain" description="Arrestin C-terminal-like" evidence="3">
    <location>
        <begin position="234"/>
        <end position="342"/>
    </location>
</feature>
<evidence type="ECO:0000259" key="3">
    <source>
        <dbReference type="Pfam" id="PF02752"/>
    </source>
</evidence>
<protein>
    <submittedName>
        <fullName evidence="4">Or S-antigen, N-terminal domain-domain-containing protein</fullName>
    </submittedName>
</protein>
<dbReference type="GO" id="GO:0015031">
    <property type="term" value="P:protein transport"/>
    <property type="evidence" value="ECO:0007669"/>
    <property type="project" value="TreeGrafter"/>
</dbReference>
<dbReference type="OrthoDB" id="2333384at2759"/>
<feature type="compositionally biased region" description="Basic residues" evidence="1">
    <location>
        <begin position="73"/>
        <end position="83"/>
    </location>
</feature>
<evidence type="ECO:0000313" key="5">
    <source>
        <dbReference type="Proteomes" id="UP000193411"/>
    </source>
</evidence>
<dbReference type="EMBL" id="MCFL01000011">
    <property type="protein sequence ID" value="ORZ37744.1"/>
    <property type="molecule type" value="Genomic_DNA"/>
</dbReference>